<dbReference type="AlphaFoldDB" id="G7W769"/>
<dbReference type="InterPro" id="IPR002495">
    <property type="entry name" value="Glyco_trans_8"/>
</dbReference>
<keyword evidence="2 4" id="KW-0808">Transferase</keyword>
<dbReference type="SUPFAM" id="SSF53448">
    <property type="entry name" value="Nucleotide-diphospho-sugar transferases"/>
    <property type="match status" value="1"/>
</dbReference>
<dbReference type="eggNOG" id="COG1442">
    <property type="taxonomic scope" value="Bacteria"/>
</dbReference>
<keyword evidence="3" id="KW-0479">Metal-binding</keyword>
<evidence type="ECO:0000256" key="2">
    <source>
        <dbReference type="ARBA" id="ARBA00022679"/>
    </source>
</evidence>
<keyword evidence="5" id="KW-1185">Reference proteome</keyword>
<dbReference type="GO" id="GO:0046872">
    <property type="term" value="F:metal ion binding"/>
    <property type="evidence" value="ECO:0007669"/>
    <property type="project" value="UniProtKB-KW"/>
</dbReference>
<organism evidence="4 5">
    <name type="scientific">Desulfosporosinus orientis (strain ATCC 19365 / DSM 765 / NCIMB 8382 / VKM B-1628 / Singapore I)</name>
    <name type="common">Desulfotomaculum orientis</name>
    <dbReference type="NCBI Taxonomy" id="768706"/>
    <lineage>
        <taxon>Bacteria</taxon>
        <taxon>Bacillati</taxon>
        <taxon>Bacillota</taxon>
        <taxon>Clostridia</taxon>
        <taxon>Eubacteriales</taxon>
        <taxon>Desulfitobacteriaceae</taxon>
        <taxon>Desulfosporosinus</taxon>
    </lineage>
</organism>
<dbReference type="EMBL" id="CP003108">
    <property type="protein sequence ID" value="AET70577.1"/>
    <property type="molecule type" value="Genomic_DNA"/>
</dbReference>
<dbReference type="PANTHER" id="PTHR13778">
    <property type="entry name" value="GLYCOSYLTRANSFERASE 8 DOMAIN-CONTAINING PROTEIN"/>
    <property type="match status" value="1"/>
</dbReference>
<dbReference type="Gene3D" id="3.90.550.10">
    <property type="entry name" value="Spore Coat Polysaccharide Biosynthesis Protein SpsA, Chain A"/>
    <property type="match status" value="1"/>
</dbReference>
<dbReference type="RefSeq" id="WP_014187381.1">
    <property type="nucleotide sequence ID" value="NC_016584.1"/>
</dbReference>
<dbReference type="HOGENOM" id="CLU_050833_0_1_9"/>
<dbReference type="STRING" id="768706.Desor_5192"/>
<name>G7W769_DESOD</name>
<dbReference type="Proteomes" id="UP000006346">
    <property type="component" value="Chromosome"/>
</dbReference>
<evidence type="ECO:0000313" key="4">
    <source>
        <dbReference type="EMBL" id="AET70577.1"/>
    </source>
</evidence>
<accession>G7W769</accession>
<reference evidence="4 5" key="2">
    <citation type="journal article" date="2012" name="J. Bacteriol.">
        <title>Complete genome sequences of Desulfosporosinus orientis DSM765T, Desulfosporosinus youngiae DSM17734T, Desulfosporosinus meridiei DSM13257T, and Desulfosporosinus acidiphilus DSM22704T.</title>
        <authorList>
            <person name="Pester M."/>
            <person name="Brambilla E."/>
            <person name="Alazard D."/>
            <person name="Rattei T."/>
            <person name="Weinmaier T."/>
            <person name="Han J."/>
            <person name="Lucas S."/>
            <person name="Lapidus A."/>
            <person name="Cheng J.F."/>
            <person name="Goodwin L."/>
            <person name="Pitluck S."/>
            <person name="Peters L."/>
            <person name="Ovchinnikova G."/>
            <person name="Teshima H."/>
            <person name="Detter J.C."/>
            <person name="Han C.S."/>
            <person name="Tapia R."/>
            <person name="Land M.L."/>
            <person name="Hauser L."/>
            <person name="Kyrpides N.C."/>
            <person name="Ivanova N.N."/>
            <person name="Pagani I."/>
            <person name="Huntmann M."/>
            <person name="Wei C.L."/>
            <person name="Davenport K.W."/>
            <person name="Daligault H."/>
            <person name="Chain P.S."/>
            <person name="Chen A."/>
            <person name="Mavromatis K."/>
            <person name="Markowitz V."/>
            <person name="Szeto E."/>
            <person name="Mikhailova N."/>
            <person name="Pati A."/>
            <person name="Wagner M."/>
            <person name="Woyke T."/>
            <person name="Ollivier B."/>
            <person name="Klenk H.P."/>
            <person name="Spring S."/>
            <person name="Loy A."/>
        </authorList>
    </citation>
    <scope>NUCLEOTIDE SEQUENCE [LARGE SCALE GENOMIC DNA]</scope>
    <source>
        <strain evidence="5">ATCC 19365 / DSM 765 / NCIMB 8382 / VKM B-1628</strain>
    </source>
</reference>
<dbReference type="GO" id="GO:0016757">
    <property type="term" value="F:glycosyltransferase activity"/>
    <property type="evidence" value="ECO:0007669"/>
    <property type="project" value="UniProtKB-KW"/>
</dbReference>
<gene>
    <name evidence="4" type="ordered locus">Desor_5192</name>
</gene>
<dbReference type="InterPro" id="IPR029044">
    <property type="entry name" value="Nucleotide-diphossugar_trans"/>
</dbReference>
<sequence length="341" mass="39901">MKVSQLMNIVYASDDNFADVLAVSLVSLLENNKNNTVNVYIISQDISDKNKERIISSAQNYQCLIEFINMPNISQIIGETVDIKRYSESMFSRILLGTLLPSEVTKAIYIDCDTLVLDSLSQLWDTDLKGKTIGAIRDSRNIRYSQNLGIKSSNYYVYSGMLVMDLEKYRKLCYQVKLVDAIKEYNGILDFPDNDIICKLLQDDIYYLPLRYNIISLFYMCKYNEISAARWPQYMYTEDEVNSAIRKPCIVHFDTFFMVNGRPWMQNCDHKMTPVYLKYREKTAWANEPLRPSSMTNKRRLIQIVRKIVPRFIFIRLIGVMHGLIRPLLQKKRLTRCRNES</sequence>
<reference evidence="5" key="1">
    <citation type="submission" date="2011-11" db="EMBL/GenBank/DDBJ databases">
        <title>Complete sequence of Desulfosporosinus orientis DSM 765.</title>
        <authorList>
            <person name="Lucas S."/>
            <person name="Han J."/>
            <person name="Lapidus A."/>
            <person name="Cheng J.-F."/>
            <person name="Goodwin L."/>
            <person name="Pitluck S."/>
            <person name="Peters L."/>
            <person name="Ovchinnikova G."/>
            <person name="Teshima H."/>
            <person name="Detter J.C."/>
            <person name="Han C."/>
            <person name="Tapia R."/>
            <person name="Land M."/>
            <person name="Hauser L."/>
            <person name="Kyrpides N."/>
            <person name="Ivanova N."/>
            <person name="Pagani I."/>
            <person name="Pester M."/>
            <person name="Spring S."/>
            <person name="Ollivier B."/>
            <person name="Rattei T."/>
            <person name="Klenk H.-P."/>
            <person name="Wagner M."/>
            <person name="Loy A."/>
            <person name="Woyke T."/>
        </authorList>
    </citation>
    <scope>NUCLEOTIDE SEQUENCE [LARGE SCALE GENOMIC DNA]</scope>
    <source>
        <strain evidence="5">ATCC 19365 / DSM 765 / NCIMB 8382 / VKM B-1628</strain>
    </source>
</reference>
<dbReference type="CDD" id="cd04194">
    <property type="entry name" value="GT8_A4GalT_like"/>
    <property type="match status" value="1"/>
</dbReference>
<dbReference type="Pfam" id="PF01501">
    <property type="entry name" value="Glyco_transf_8"/>
    <property type="match status" value="1"/>
</dbReference>
<proteinExistence type="predicted"/>
<dbReference type="KEGG" id="dor:Desor_5192"/>
<evidence type="ECO:0000313" key="5">
    <source>
        <dbReference type="Proteomes" id="UP000006346"/>
    </source>
</evidence>
<evidence type="ECO:0000256" key="1">
    <source>
        <dbReference type="ARBA" id="ARBA00022676"/>
    </source>
</evidence>
<protein>
    <submittedName>
        <fullName evidence="4">LPS:glycosyltransferase</fullName>
    </submittedName>
</protein>
<dbReference type="OrthoDB" id="9798746at2"/>
<dbReference type="InterPro" id="IPR050748">
    <property type="entry name" value="Glycosyltrans_8_dom-fam"/>
</dbReference>
<evidence type="ECO:0000256" key="3">
    <source>
        <dbReference type="ARBA" id="ARBA00022723"/>
    </source>
</evidence>
<keyword evidence="1" id="KW-0328">Glycosyltransferase</keyword>
<dbReference type="PANTHER" id="PTHR13778:SF47">
    <property type="entry name" value="LIPOPOLYSACCHARIDE 1,3-GALACTOSYLTRANSFERASE"/>
    <property type="match status" value="1"/>
</dbReference>
<dbReference type="PATRIC" id="fig|768706.3.peg.5287"/>